<dbReference type="Pfam" id="PF04277">
    <property type="entry name" value="OAD_gamma"/>
    <property type="match status" value="1"/>
</dbReference>
<evidence type="ECO:0000256" key="7">
    <source>
        <dbReference type="SAM" id="Phobius"/>
    </source>
</evidence>
<evidence type="ECO:0000313" key="8">
    <source>
        <dbReference type="EMBL" id="MPN18431.1"/>
    </source>
</evidence>
<protein>
    <recommendedName>
        <fullName evidence="9">Oxaloacetate decarboxylase gamma chain</fullName>
    </recommendedName>
</protein>
<sequence length="120" mass="12643">MFELAENATLSEKMLMGGKVTLLGLGTVFTILALLYFVLVLFRVVFEKKPSVQSDKTTAVADGSNDSDVNIASGLSAASDSLSEQDEDDEELAAAIIAAISASSGKAPGSFRVVSLKKRR</sequence>
<evidence type="ECO:0000256" key="4">
    <source>
        <dbReference type="ARBA" id="ARBA00022989"/>
    </source>
</evidence>
<evidence type="ECO:0008006" key="9">
    <source>
        <dbReference type="Google" id="ProtNLM"/>
    </source>
</evidence>
<proteinExistence type="predicted"/>
<comment type="subcellular location">
    <subcellularLocation>
        <location evidence="1">Cell membrane</location>
    </subcellularLocation>
</comment>
<keyword evidence="2" id="KW-1003">Cell membrane</keyword>
<organism evidence="8">
    <name type="scientific">bioreactor metagenome</name>
    <dbReference type="NCBI Taxonomy" id="1076179"/>
    <lineage>
        <taxon>unclassified sequences</taxon>
        <taxon>metagenomes</taxon>
        <taxon>ecological metagenomes</taxon>
    </lineage>
</organism>
<dbReference type="InterPro" id="IPR005899">
    <property type="entry name" value="Na_pump_deCOase"/>
</dbReference>
<keyword evidence="5 7" id="KW-0472">Membrane</keyword>
<keyword evidence="3 7" id="KW-0812">Transmembrane</keyword>
<dbReference type="GO" id="GO:0036376">
    <property type="term" value="P:sodium ion export across plasma membrane"/>
    <property type="evidence" value="ECO:0007669"/>
    <property type="project" value="InterPro"/>
</dbReference>
<keyword evidence="4 7" id="KW-1133">Transmembrane helix</keyword>
<evidence type="ECO:0000256" key="1">
    <source>
        <dbReference type="ARBA" id="ARBA00004236"/>
    </source>
</evidence>
<evidence type="ECO:0000256" key="5">
    <source>
        <dbReference type="ARBA" id="ARBA00023136"/>
    </source>
</evidence>
<name>A0A645FV86_9ZZZZ</name>
<dbReference type="AlphaFoldDB" id="A0A645FV86"/>
<dbReference type="GO" id="GO:0005886">
    <property type="term" value="C:plasma membrane"/>
    <property type="evidence" value="ECO:0007669"/>
    <property type="project" value="UniProtKB-SubCell"/>
</dbReference>
<comment type="caution">
    <text evidence="8">The sequence shown here is derived from an EMBL/GenBank/DDBJ whole genome shotgun (WGS) entry which is preliminary data.</text>
</comment>
<evidence type="ECO:0000256" key="3">
    <source>
        <dbReference type="ARBA" id="ARBA00022692"/>
    </source>
</evidence>
<feature type="region of interest" description="Disordered" evidence="6">
    <location>
        <begin position="51"/>
        <end position="72"/>
    </location>
</feature>
<feature type="transmembrane region" description="Helical" evidence="7">
    <location>
        <begin position="20"/>
        <end position="46"/>
    </location>
</feature>
<evidence type="ECO:0000256" key="2">
    <source>
        <dbReference type="ARBA" id="ARBA00022475"/>
    </source>
</evidence>
<dbReference type="GO" id="GO:0015081">
    <property type="term" value="F:sodium ion transmembrane transporter activity"/>
    <property type="evidence" value="ECO:0007669"/>
    <property type="project" value="InterPro"/>
</dbReference>
<gene>
    <name evidence="8" type="ORF">SDC9_165791</name>
</gene>
<dbReference type="EMBL" id="VSSQ01065759">
    <property type="protein sequence ID" value="MPN18431.1"/>
    <property type="molecule type" value="Genomic_DNA"/>
</dbReference>
<reference evidence="8" key="1">
    <citation type="submission" date="2019-08" db="EMBL/GenBank/DDBJ databases">
        <authorList>
            <person name="Kucharzyk K."/>
            <person name="Murdoch R.W."/>
            <person name="Higgins S."/>
            <person name="Loffler F."/>
        </authorList>
    </citation>
    <scope>NUCLEOTIDE SEQUENCE</scope>
</reference>
<accession>A0A645FV86</accession>
<evidence type="ECO:0000256" key="6">
    <source>
        <dbReference type="SAM" id="MobiDB-lite"/>
    </source>
</evidence>